<accession>A7SR01</accession>
<dbReference type="InParanoid" id="A7SR01"/>
<dbReference type="SUPFAM" id="SSF56672">
    <property type="entry name" value="DNA/RNA polymerases"/>
    <property type="match status" value="1"/>
</dbReference>
<protein>
    <recommendedName>
        <fullName evidence="3">Reverse transcriptase domain-containing protein</fullName>
    </recommendedName>
</protein>
<evidence type="ECO:0000313" key="1">
    <source>
        <dbReference type="EMBL" id="EDO33875.1"/>
    </source>
</evidence>
<dbReference type="PhylomeDB" id="A7SR01"/>
<dbReference type="AlphaFoldDB" id="A7SR01"/>
<keyword evidence="2" id="KW-1185">Reference proteome</keyword>
<dbReference type="STRING" id="45351.A7SR01"/>
<gene>
    <name evidence="1" type="ORF">NEMVEDRAFT_v1g128249</name>
</gene>
<dbReference type="EMBL" id="DS469753">
    <property type="protein sequence ID" value="EDO33875.1"/>
    <property type="molecule type" value="Genomic_DNA"/>
</dbReference>
<reference evidence="1 2" key="1">
    <citation type="journal article" date="2007" name="Science">
        <title>Sea anemone genome reveals ancestral eumetazoan gene repertoire and genomic organization.</title>
        <authorList>
            <person name="Putnam N.H."/>
            <person name="Srivastava M."/>
            <person name="Hellsten U."/>
            <person name="Dirks B."/>
            <person name="Chapman J."/>
            <person name="Salamov A."/>
            <person name="Terry A."/>
            <person name="Shapiro H."/>
            <person name="Lindquist E."/>
            <person name="Kapitonov V.V."/>
            <person name="Jurka J."/>
            <person name="Genikhovich G."/>
            <person name="Grigoriev I.V."/>
            <person name="Lucas S.M."/>
            <person name="Steele R.E."/>
            <person name="Finnerty J.R."/>
            <person name="Technau U."/>
            <person name="Martindale M.Q."/>
            <person name="Rokhsar D.S."/>
        </authorList>
    </citation>
    <scope>NUCLEOTIDE SEQUENCE [LARGE SCALE GENOMIC DNA]</scope>
    <source>
        <strain evidence="2">CH2 X CH6</strain>
    </source>
</reference>
<feature type="non-terminal residue" evidence="1">
    <location>
        <position position="1"/>
    </location>
</feature>
<dbReference type="InterPro" id="IPR043128">
    <property type="entry name" value="Rev_trsase/Diguanyl_cyclase"/>
</dbReference>
<evidence type="ECO:0008006" key="3">
    <source>
        <dbReference type="Google" id="ProtNLM"/>
    </source>
</evidence>
<proteinExistence type="predicted"/>
<dbReference type="eggNOG" id="KOG0017">
    <property type="taxonomic scope" value="Eukaryota"/>
</dbReference>
<dbReference type="PANTHER" id="PTHR33064:SF37">
    <property type="entry name" value="RIBONUCLEASE H"/>
    <property type="match status" value="1"/>
</dbReference>
<evidence type="ECO:0000313" key="2">
    <source>
        <dbReference type="Proteomes" id="UP000001593"/>
    </source>
</evidence>
<name>A7SR01_NEMVE</name>
<sequence length="84" mass="9764">DDVICFHSSFEEHLRGIERMLQAVRASGFKSIKKSQFATRSVKFLGHVIDQNGVRPQPEKLDIRQWETPTNEEELRKFIGVCTF</sequence>
<dbReference type="InterPro" id="IPR043502">
    <property type="entry name" value="DNA/RNA_pol_sf"/>
</dbReference>
<organism evidence="1 2">
    <name type="scientific">Nematostella vectensis</name>
    <name type="common">Starlet sea anemone</name>
    <dbReference type="NCBI Taxonomy" id="45351"/>
    <lineage>
        <taxon>Eukaryota</taxon>
        <taxon>Metazoa</taxon>
        <taxon>Cnidaria</taxon>
        <taxon>Anthozoa</taxon>
        <taxon>Hexacorallia</taxon>
        <taxon>Actiniaria</taxon>
        <taxon>Edwardsiidae</taxon>
        <taxon>Nematostella</taxon>
    </lineage>
</organism>
<dbReference type="InterPro" id="IPR051320">
    <property type="entry name" value="Viral_Replic_Matur_Polypro"/>
</dbReference>
<dbReference type="Gene3D" id="3.30.70.270">
    <property type="match status" value="1"/>
</dbReference>
<dbReference type="Proteomes" id="UP000001593">
    <property type="component" value="Unassembled WGS sequence"/>
</dbReference>
<dbReference type="PANTHER" id="PTHR33064">
    <property type="entry name" value="POL PROTEIN"/>
    <property type="match status" value="1"/>
</dbReference>
<dbReference type="HOGENOM" id="CLU_2534000_0_0_1"/>